<keyword evidence="2" id="KW-0812">Transmembrane</keyword>
<evidence type="ECO:0000256" key="1">
    <source>
        <dbReference type="SAM" id="MobiDB-lite"/>
    </source>
</evidence>
<keyword evidence="2" id="KW-0472">Membrane</keyword>
<evidence type="ECO:0000313" key="3">
    <source>
        <dbReference type="EMBL" id="PPL19412.1"/>
    </source>
</evidence>
<accession>A0ABX5AX57</accession>
<name>A0ABX5AX57_9MICO</name>
<evidence type="ECO:0000313" key="4">
    <source>
        <dbReference type="Proteomes" id="UP000237755"/>
    </source>
</evidence>
<protein>
    <submittedName>
        <fullName evidence="3">Uncharacterized protein</fullName>
    </submittedName>
</protein>
<keyword evidence="2" id="KW-1133">Transmembrane helix</keyword>
<comment type="caution">
    <text evidence="3">The sequence shown here is derived from an EMBL/GenBank/DDBJ whole genome shotgun (WGS) entry which is preliminary data.</text>
</comment>
<dbReference type="Proteomes" id="UP000237755">
    <property type="component" value="Unassembled WGS sequence"/>
</dbReference>
<gene>
    <name evidence="3" type="ORF">GY24_06280</name>
</gene>
<feature type="region of interest" description="Disordered" evidence="1">
    <location>
        <begin position="1"/>
        <end position="24"/>
    </location>
</feature>
<proteinExistence type="predicted"/>
<feature type="transmembrane region" description="Helical" evidence="2">
    <location>
        <begin position="34"/>
        <end position="54"/>
    </location>
</feature>
<evidence type="ECO:0000256" key="2">
    <source>
        <dbReference type="SAM" id="Phobius"/>
    </source>
</evidence>
<sequence length="85" mass="9590">MQHGCAEHGEEDAPAHGTRTEIRTETPKPAELLIVAYSLVDVCVINAVYAQIVFTQTRWQARRRERPAEAGLVIAVRSYIIWNSK</sequence>
<keyword evidence="4" id="KW-1185">Reference proteome</keyword>
<dbReference type="EMBL" id="MPZN01000014">
    <property type="protein sequence ID" value="PPL19412.1"/>
    <property type="molecule type" value="Genomic_DNA"/>
</dbReference>
<organism evidence="3 4">
    <name type="scientific">Microterricola pindariensis</name>
    <dbReference type="NCBI Taxonomy" id="478010"/>
    <lineage>
        <taxon>Bacteria</taxon>
        <taxon>Bacillati</taxon>
        <taxon>Actinomycetota</taxon>
        <taxon>Actinomycetes</taxon>
        <taxon>Micrococcales</taxon>
        <taxon>Microbacteriaceae</taxon>
        <taxon>Microterricola</taxon>
    </lineage>
</organism>
<reference evidence="3 4" key="1">
    <citation type="journal article" date="2008" name="Int. J. Syst. Evol. Microbiol.">
        <title>Leifsonia pindariensis sp. nov., isolated from the Pindari glacier of the Indian Himalayas, and emended description of the genus Leifsonia.</title>
        <authorList>
            <person name="Reddy G.S."/>
            <person name="Prabagaran S.R."/>
            <person name="Shivaji S."/>
        </authorList>
    </citation>
    <scope>NUCLEOTIDE SEQUENCE [LARGE SCALE GENOMIC DNA]</scope>
    <source>
        <strain evidence="3 4">PON 10</strain>
    </source>
</reference>